<evidence type="ECO:0000256" key="18">
    <source>
        <dbReference type="PIRSR" id="PIRSR641708-1"/>
    </source>
</evidence>
<dbReference type="GO" id="GO:0009982">
    <property type="term" value="F:pseudouridine synthase activity"/>
    <property type="evidence" value="ECO:0000318"/>
    <property type="project" value="GO_Central"/>
</dbReference>
<dbReference type="Pfam" id="PF01416">
    <property type="entry name" value="PseudoU_synth_1"/>
    <property type="match status" value="1"/>
</dbReference>
<comment type="catalytic activity">
    <reaction evidence="1">
        <text>a uridine in mRNA = a pseudouridine in mRNA</text>
        <dbReference type="Rhea" id="RHEA:56644"/>
        <dbReference type="Rhea" id="RHEA-COMP:14658"/>
        <dbReference type="Rhea" id="RHEA-COMP:14659"/>
        <dbReference type="ChEBI" id="CHEBI:65314"/>
        <dbReference type="ChEBI" id="CHEBI:65315"/>
    </reaction>
</comment>
<proteinExistence type="inferred from homology"/>
<dbReference type="GO" id="GO:0031119">
    <property type="term" value="P:tRNA pseudouridine synthesis"/>
    <property type="evidence" value="ECO:0000318"/>
    <property type="project" value="GO_Central"/>
</dbReference>
<evidence type="ECO:0000256" key="2">
    <source>
        <dbReference type="ARBA" id="ARBA00004123"/>
    </source>
</evidence>
<dbReference type="GO" id="GO:0003723">
    <property type="term" value="F:RNA binding"/>
    <property type="evidence" value="ECO:0007669"/>
    <property type="project" value="InterPro"/>
</dbReference>
<dbReference type="SMR" id="F6TLE4"/>
<dbReference type="InterPro" id="IPR041708">
    <property type="entry name" value="PUS1/PUS2-like"/>
</dbReference>
<feature type="domain" description="Pseudouridine synthase I TruA alpha/beta" evidence="21">
    <location>
        <begin position="184"/>
        <end position="288"/>
    </location>
</feature>
<dbReference type="InParanoid" id="F6TLE4"/>
<reference evidence="22" key="2">
    <citation type="journal article" date="2008" name="Genome Biol.">
        <title>Improved genome assembly and evidence-based global gene model set for the chordate Ciona intestinalis: new insight into intron and operon populations.</title>
        <authorList>
            <person name="Satou Y."/>
            <person name="Mineta K."/>
            <person name="Ogasawara M."/>
            <person name="Sasakura Y."/>
            <person name="Shoguchi E."/>
            <person name="Ueno K."/>
            <person name="Yamada L."/>
            <person name="Matsumoto J."/>
            <person name="Wasserscheid J."/>
            <person name="Dewar K."/>
            <person name="Wiley G.B."/>
            <person name="Macmil S.L."/>
            <person name="Roe B.A."/>
            <person name="Zeller R.W."/>
            <person name="Hastings K.E."/>
            <person name="Lemaire P."/>
            <person name="Lindquist E."/>
            <person name="Endo T."/>
            <person name="Hotta K."/>
            <person name="Inaba K."/>
        </authorList>
    </citation>
    <scope>NUCLEOTIDE SEQUENCE [LARGE SCALE GENOMIC DNA]</scope>
    <source>
        <strain evidence="22">wild type</strain>
    </source>
</reference>
<dbReference type="PANTHER" id="PTHR11142">
    <property type="entry name" value="PSEUDOURIDYLATE SYNTHASE"/>
    <property type="match status" value="1"/>
</dbReference>
<dbReference type="EC" id="5.4.99.12" evidence="12"/>
<evidence type="ECO:0000313" key="22">
    <source>
        <dbReference type="Ensembl" id="ENSCINP00000019166.3"/>
    </source>
</evidence>
<dbReference type="InterPro" id="IPR001406">
    <property type="entry name" value="PsdUridine_synth_TruA"/>
</dbReference>
<accession>F6TLE4</accession>
<comment type="subunit">
    <text evidence="11">Monomer. Forms a complex with RARG and the SRA1 RNA in the nucleus.</text>
</comment>
<dbReference type="InterPro" id="IPR020097">
    <property type="entry name" value="PsdUridine_synth_TruA_a/b_dom"/>
</dbReference>
<feature type="region of interest" description="Disordered" evidence="20">
    <location>
        <begin position="345"/>
        <end position="371"/>
    </location>
</feature>
<evidence type="ECO:0000256" key="16">
    <source>
        <dbReference type="ARBA" id="ARBA00080849"/>
    </source>
</evidence>
<feature type="active site" description="Nucleophile" evidence="18">
    <location>
        <position position="95"/>
    </location>
</feature>
<evidence type="ECO:0000256" key="14">
    <source>
        <dbReference type="ARBA" id="ARBA00075153"/>
    </source>
</evidence>
<evidence type="ECO:0000256" key="1">
    <source>
        <dbReference type="ARBA" id="ARBA00001166"/>
    </source>
</evidence>
<dbReference type="NCBIfam" id="TIGR00071">
    <property type="entry name" value="hisT_truA"/>
    <property type="match status" value="1"/>
</dbReference>
<evidence type="ECO:0000256" key="3">
    <source>
        <dbReference type="ARBA" id="ARBA00009375"/>
    </source>
</evidence>
<dbReference type="GO" id="GO:0005634">
    <property type="term" value="C:nucleus"/>
    <property type="evidence" value="ECO:0000318"/>
    <property type="project" value="GO_Central"/>
</dbReference>
<evidence type="ECO:0000256" key="17">
    <source>
        <dbReference type="ARBA" id="ARBA00081344"/>
    </source>
</evidence>
<evidence type="ECO:0000256" key="6">
    <source>
        <dbReference type="ARBA" id="ARBA00023235"/>
    </source>
</evidence>
<reference evidence="23" key="1">
    <citation type="journal article" date="2002" name="Science">
        <title>The draft genome of Ciona intestinalis: insights into chordate and vertebrate origins.</title>
        <authorList>
            <person name="Dehal P."/>
            <person name="Satou Y."/>
            <person name="Campbell R.K."/>
            <person name="Chapman J."/>
            <person name="Degnan B."/>
            <person name="De Tomaso A."/>
            <person name="Davidson B."/>
            <person name="Di Gregorio A."/>
            <person name="Gelpke M."/>
            <person name="Goodstein D.M."/>
            <person name="Harafuji N."/>
            <person name="Hastings K.E."/>
            <person name="Ho I."/>
            <person name="Hotta K."/>
            <person name="Huang W."/>
            <person name="Kawashima T."/>
            <person name="Lemaire P."/>
            <person name="Martinez D."/>
            <person name="Meinertzhagen I.A."/>
            <person name="Necula S."/>
            <person name="Nonaka M."/>
            <person name="Putnam N."/>
            <person name="Rash S."/>
            <person name="Saiga H."/>
            <person name="Satake M."/>
            <person name="Terry A."/>
            <person name="Yamada L."/>
            <person name="Wang H.G."/>
            <person name="Awazu S."/>
            <person name="Azumi K."/>
            <person name="Boore J."/>
            <person name="Branno M."/>
            <person name="Chin-Bow S."/>
            <person name="DeSantis R."/>
            <person name="Doyle S."/>
            <person name="Francino P."/>
            <person name="Keys D.N."/>
            <person name="Haga S."/>
            <person name="Hayashi H."/>
            <person name="Hino K."/>
            <person name="Imai K.S."/>
            <person name="Inaba K."/>
            <person name="Kano S."/>
            <person name="Kobayashi K."/>
            <person name="Kobayashi M."/>
            <person name="Lee B.I."/>
            <person name="Makabe K.W."/>
            <person name="Manohar C."/>
            <person name="Matassi G."/>
            <person name="Medina M."/>
            <person name="Mochizuki Y."/>
            <person name="Mount S."/>
            <person name="Morishita T."/>
            <person name="Miura S."/>
            <person name="Nakayama A."/>
            <person name="Nishizaka S."/>
            <person name="Nomoto H."/>
            <person name="Ohta F."/>
            <person name="Oishi K."/>
            <person name="Rigoutsos I."/>
            <person name="Sano M."/>
            <person name="Sasaki A."/>
            <person name="Sasakura Y."/>
            <person name="Shoguchi E."/>
            <person name="Shin-i T."/>
            <person name="Spagnuolo A."/>
            <person name="Stainier D."/>
            <person name="Suzuki M.M."/>
            <person name="Tassy O."/>
            <person name="Takatori N."/>
            <person name="Tokuoka M."/>
            <person name="Yagi K."/>
            <person name="Yoshizaki F."/>
            <person name="Wada S."/>
            <person name="Zhang C."/>
            <person name="Hyatt P.D."/>
            <person name="Larimer F."/>
            <person name="Detter C."/>
            <person name="Doggett N."/>
            <person name="Glavina T."/>
            <person name="Hawkins T."/>
            <person name="Richardson P."/>
            <person name="Lucas S."/>
            <person name="Kohara Y."/>
            <person name="Levine M."/>
            <person name="Satoh N."/>
            <person name="Rokhsar D.S."/>
        </authorList>
    </citation>
    <scope>NUCLEOTIDE SEQUENCE [LARGE SCALE GENOMIC DNA]</scope>
</reference>
<dbReference type="AlphaFoldDB" id="F6TLE4"/>
<dbReference type="STRING" id="7719.ENSCINP00000019166"/>
<evidence type="ECO:0000256" key="10">
    <source>
        <dbReference type="ARBA" id="ARBA00053709"/>
    </source>
</evidence>
<evidence type="ECO:0000256" key="13">
    <source>
        <dbReference type="ARBA" id="ARBA00068582"/>
    </source>
</evidence>
<keyword evidence="7" id="KW-0539">Nucleus</keyword>
<evidence type="ECO:0000256" key="9">
    <source>
        <dbReference type="ARBA" id="ARBA00052184"/>
    </source>
</evidence>
<evidence type="ECO:0000256" key="5">
    <source>
        <dbReference type="ARBA" id="ARBA00022694"/>
    </source>
</evidence>
<reference evidence="22" key="3">
    <citation type="submission" date="2025-08" db="UniProtKB">
        <authorList>
            <consortium name="Ensembl"/>
        </authorList>
    </citation>
    <scope>IDENTIFICATION</scope>
</reference>
<dbReference type="FunFam" id="3.30.70.660:FF:000002">
    <property type="entry name" value="tRNA pseudouridine synthase"/>
    <property type="match status" value="1"/>
</dbReference>
<sequence>MDAANIAKIDDGIDIKNSEGSEANSGLVSGPKRKVAMLFAYCGANYHGLQMNRGERWIKTIEGDLFQALVDAKVVPSNCVQEPHKMTYKSASRTDKGVSTCGQVASLKLRLNENVVGLINQHLPEDIVVMAVRRTTQGFNAQLKAEGRTYSYTLPTFAFADYGTGNTSYKITEDKLLKVKSILYRYKGTHSFHNFTSGKRMGEMSAQRFIIEFEHGDPFLVQNVEFITLTIKGQSFMLHQIRKMIGLLIAMVNGLAKEQHFIRAFSEPLEDIPKAPGTGLVLEKVHYDGFNKGPAKQHGGVDFTDVQDKIDEFRKTRIFPYIYKKEIEESSMLDWLETLSRHDYSGKSSKEQYGSKEESSLNKETNDTSES</sequence>
<dbReference type="GeneTree" id="ENSGT00950000183160"/>
<dbReference type="EMBL" id="EAAA01002506">
    <property type="status" value="NOT_ANNOTATED_CDS"/>
    <property type="molecule type" value="Genomic_DNA"/>
</dbReference>
<dbReference type="Gene3D" id="3.30.70.660">
    <property type="entry name" value="Pseudouridine synthase I, catalytic domain, C-terminal subdomain"/>
    <property type="match status" value="1"/>
</dbReference>
<comment type="catalytic activity">
    <reaction evidence="8">
        <text>a uridine in tRNA = a pseudouridine in tRNA</text>
        <dbReference type="Rhea" id="RHEA:54572"/>
        <dbReference type="Rhea" id="RHEA-COMP:13339"/>
        <dbReference type="Rhea" id="RHEA-COMP:13934"/>
        <dbReference type="ChEBI" id="CHEBI:65314"/>
        <dbReference type="ChEBI" id="CHEBI:65315"/>
    </reaction>
</comment>
<dbReference type="HOGENOM" id="CLU_021971_3_0_1"/>
<organism evidence="22 23">
    <name type="scientific">Ciona intestinalis</name>
    <name type="common">Transparent sea squirt</name>
    <name type="synonym">Ascidia intestinalis</name>
    <dbReference type="NCBI Taxonomy" id="7719"/>
    <lineage>
        <taxon>Eukaryota</taxon>
        <taxon>Metazoa</taxon>
        <taxon>Chordata</taxon>
        <taxon>Tunicata</taxon>
        <taxon>Ascidiacea</taxon>
        <taxon>Phlebobranchia</taxon>
        <taxon>Cionidae</taxon>
        <taxon>Ciona</taxon>
    </lineage>
</organism>
<keyword evidence="23" id="KW-1185">Reference proteome</keyword>
<evidence type="ECO:0000256" key="15">
    <source>
        <dbReference type="ARBA" id="ARBA00079087"/>
    </source>
</evidence>
<evidence type="ECO:0000256" key="8">
    <source>
        <dbReference type="ARBA" id="ARBA00036943"/>
    </source>
</evidence>
<evidence type="ECO:0000313" key="23">
    <source>
        <dbReference type="Proteomes" id="UP000008144"/>
    </source>
</evidence>
<feature type="binding site" evidence="19">
    <location>
        <position position="150"/>
    </location>
    <ligand>
        <name>substrate</name>
    </ligand>
</feature>
<keyword evidence="4" id="KW-0507">mRNA processing</keyword>
<evidence type="ECO:0000256" key="11">
    <source>
        <dbReference type="ARBA" id="ARBA00064589"/>
    </source>
</evidence>
<evidence type="ECO:0000256" key="12">
    <source>
        <dbReference type="ARBA" id="ARBA00066509"/>
    </source>
</evidence>
<evidence type="ECO:0000259" key="21">
    <source>
        <dbReference type="Pfam" id="PF01416"/>
    </source>
</evidence>
<protein>
    <recommendedName>
        <fullName evidence="13">Pseudouridylate synthase 1 homolog</fullName>
        <ecNumber evidence="12">5.4.99.12</ecNumber>
    </recommendedName>
    <alternativeName>
        <fullName evidence="14">tRNA pseudouridine synthase 1</fullName>
    </alternativeName>
    <alternativeName>
        <fullName evidence="17">tRNA pseudouridine(38-40) synthase</fullName>
    </alternativeName>
    <alternativeName>
        <fullName evidence="15">tRNA pseudouridylate synthase I</fullName>
    </alternativeName>
    <alternativeName>
        <fullName evidence="16">tRNA-uridine isomerase I</fullName>
    </alternativeName>
</protein>
<evidence type="ECO:0000256" key="4">
    <source>
        <dbReference type="ARBA" id="ARBA00022664"/>
    </source>
</evidence>
<reference evidence="22" key="4">
    <citation type="submission" date="2025-09" db="UniProtKB">
        <authorList>
            <consortium name="Ensembl"/>
        </authorList>
    </citation>
    <scope>IDENTIFICATION</scope>
</reference>
<dbReference type="CDD" id="cd02568">
    <property type="entry name" value="PseudoU_synth_PUS1_PUS2"/>
    <property type="match status" value="1"/>
</dbReference>
<evidence type="ECO:0000256" key="7">
    <source>
        <dbReference type="ARBA" id="ARBA00023242"/>
    </source>
</evidence>
<dbReference type="InterPro" id="IPR020103">
    <property type="entry name" value="PsdUridine_synth_cat_dom_sf"/>
</dbReference>
<keyword evidence="6" id="KW-0413">Isomerase</keyword>
<comment type="function">
    <text evidence="10">Pseudouridylate synthase that catalyzes pseudouridylation of tRNAs and mRNAs. Acts on positions 27/28 in the anticodon stem and also positions 34 and 36 in the anticodon of an intron containing tRNA. Also catalyzes pseudouridylation of mRNAs: mediates pseudouridylation of mRNAs with the consensus sequence 5'-UGUAG-3'. Acts as a regulator of pre-mRNA splicing by mediating pseudouridylation of pre-mRNAs at locations associated with alternatively spliced regions. Pseudouridylation of pre-mRNAs near splice sites directly regulates mRNA splicing and mRNA 3'-end processing. Involved in regulation of nuclear receptor activity through pseudouridylation of SRA1 mRNA.</text>
</comment>
<keyword evidence="5" id="KW-0819">tRNA processing</keyword>
<name>F6TLE4_CIOIN</name>
<dbReference type="FunCoup" id="F6TLE4">
    <property type="interactions" value="1001"/>
</dbReference>
<evidence type="ECO:0000256" key="20">
    <source>
        <dbReference type="SAM" id="MobiDB-lite"/>
    </source>
</evidence>
<dbReference type="InterPro" id="IPR020095">
    <property type="entry name" value="PsdUridine_synth_TruA_C"/>
</dbReference>
<dbReference type="SUPFAM" id="SSF55120">
    <property type="entry name" value="Pseudouridine synthase"/>
    <property type="match status" value="1"/>
</dbReference>
<evidence type="ECO:0000256" key="19">
    <source>
        <dbReference type="PIRSR" id="PIRSR641708-2"/>
    </source>
</evidence>
<dbReference type="FunFam" id="3.30.70.580:FF:000002">
    <property type="entry name" value="tRNA pseudouridine synthase"/>
    <property type="match status" value="1"/>
</dbReference>
<dbReference type="GO" id="GO:1990481">
    <property type="term" value="P:mRNA pseudouridine synthesis"/>
    <property type="evidence" value="ECO:0000318"/>
    <property type="project" value="GO_Central"/>
</dbReference>
<dbReference type="Ensembl" id="ENSCINT00000019166.3">
    <property type="protein sequence ID" value="ENSCINP00000019166.3"/>
    <property type="gene ID" value="ENSCING00000009426.3"/>
</dbReference>
<dbReference type="PANTHER" id="PTHR11142:SF4">
    <property type="entry name" value="PSEUDOURIDYLATE SYNTHASE 1 HOMOLOG"/>
    <property type="match status" value="1"/>
</dbReference>
<comment type="catalytic activity">
    <reaction evidence="9">
        <text>uridine(38/39/40) in tRNA = pseudouridine(38/39/40) in tRNA</text>
        <dbReference type="Rhea" id="RHEA:22376"/>
        <dbReference type="Rhea" id="RHEA-COMP:10085"/>
        <dbReference type="Rhea" id="RHEA-COMP:10087"/>
        <dbReference type="ChEBI" id="CHEBI:65314"/>
        <dbReference type="ChEBI" id="CHEBI:65315"/>
        <dbReference type="EC" id="5.4.99.12"/>
    </reaction>
</comment>
<dbReference type="OMA" id="CDARTYT"/>
<dbReference type="Gene3D" id="3.30.70.580">
    <property type="entry name" value="Pseudouridine synthase I, catalytic domain, N-terminal subdomain"/>
    <property type="match status" value="1"/>
</dbReference>
<dbReference type="InterPro" id="IPR020094">
    <property type="entry name" value="TruA/RsuA/RluB/E/F_N"/>
</dbReference>
<dbReference type="Proteomes" id="UP000008144">
    <property type="component" value="Chromosome 7"/>
</dbReference>
<comment type="similarity">
    <text evidence="3">Belongs to the tRNA pseudouridine synthase TruA family.</text>
</comment>
<dbReference type="GO" id="GO:0006397">
    <property type="term" value="P:mRNA processing"/>
    <property type="evidence" value="ECO:0007669"/>
    <property type="project" value="UniProtKB-KW"/>
</dbReference>
<comment type="subcellular location">
    <subcellularLocation>
        <location evidence="2">Nucleus</location>
    </subcellularLocation>
</comment>
<dbReference type="GO" id="GO:0160147">
    <property type="term" value="F:tRNA pseudouridine(38-40) synthase activity"/>
    <property type="evidence" value="ECO:0007669"/>
    <property type="project" value="UniProtKB-EC"/>
</dbReference>